<keyword evidence="2" id="KW-1133">Transmembrane helix</keyword>
<dbReference type="Proteomes" id="UP000799302">
    <property type="component" value="Unassembled WGS sequence"/>
</dbReference>
<accession>A0A6A6UQ93</accession>
<organism evidence="3 4">
    <name type="scientific">Microthyrium microscopicum</name>
    <dbReference type="NCBI Taxonomy" id="703497"/>
    <lineage>
        <taxon>Eukaryota</taxon>
        <taxon>Fungi</taxon>
        <taxon>Dikarya</taxon>
        <taxon>Ascomycota</taxon>
        <taxon>Pezizomycotina</taxon>
        <taxon>Dothideomycetes</taxon>
        <taxon>Dothideomycetes incertae sedis</taxon>
        <taxon>Microthyriales</taxon>
        <taxon>Microthyriaceae</taxon>
        <taxon>Microthyrium</taxon>
    </lineage>
</organism>
<proteinExistence type="predicted"/>
<feature type="transmembrane region" description="Helical" evidence="2">
    <location>
        <begin position="74"/>
        <end position="93"/>
    </location>
</feature>
<dbReference type="PANTHER" id="PTHR42083">
    <property type="entry name" value="MARVEL DOMAIN-CONTAINING PROTEIN"/>
    <property type="match status" value="1"/>
</dbReference>
<keyword evidence="2" id="KW-0472">Membrane</keyword>
<sequence length="225" mass="24698">MTSSTVTENIQLRRFTRSHKSHPQTTITEPSNPPKSKSFFKSKQTPARQRAMNYVSAHNTPSIPGGLPLTYTRLLLRLFQFILGLTVCGLYGTDLDVARQAHFPVDSHWAYAVTIGGLSAFVALLFLIPQIPWGAEGGAGKVLFAIDGVLALLWVVVFGMFGKMYIGEDPEDTGHGDGPGIVRMKNAVWVDLTCVVLWIATAGWGLFLFLRGRKGRTLHTGRAEV</sequence>
<feature type="transmembrane region" description="Helical" evidence="2">
    <location>
        <begin position="142"/>
        <end position="166"/>
    </location>
</feature>
<evidence type="ECO:0008006" key="5">
    <source>
        <dbReference type="Google" id="ProtNLM"/>
    </source>
</evidence>
<evidence type="ECO:0000313" key="4">
    <source>
        <dbReference type="Proteomes" id="UP000799302"/>
    </source>
</evidence>
<protein>
    <recommendedName>
        <fullName evidence="5">MARVEL domain-containing protein</fullName>
    </recommendedName>
</protein>
<feature type="transmembrane region" description="Helical" evidence="2">
    <location>
        <begin position="186"/>
        <end position="210"/>
    </location>
</feature>
<evidence type="ECO:0000313" key="3">
    <source>
        <dbReference type="EMBL" id="KAF2673084.1"/>
    </source>
</evidence>
<dbReference type="EMBL" id="MU004231">
    <property type="protein sequence ID" value="KAF2673084.1"/>
    <property type="molecule type" value="Genomic_DNA"/>
</dbReference>
<keyword evidence="2" id="KW-0812">Transmembrane</keyword>
<keyword evidence="4" id="KW-1185">Reference proteome</keyword>
<evidence type="ECO:0000256" key="1">
    <source>
        <dbReference type="SAM" id="MobiDB-lite"/>
    </source>
</evidence>
<dbReference type="OrthoDB" id="5363290at2759"/>
<feature type="transmembrane region" description="Helical" evidence="2">
    <location>
        <begin position="108"/>
        <end position="130"/>
    </location>
</feature>
<name>A0A6A6UQ93_9PEZI</name>
<gene>
    <name evidence="3" type="ORF">BT63DRAFT_421274</name>
</gene>
<dbReference type="AlphaFoldDB" id="A0A6A6UQ93"/>
<dbReference type="PANTHER" id="PTHR42083:SF1">
    <property type="entry name" value="MARVEL DOMAIN-CONTAINING PROTEIN"/>
    <property type="match status" value="1"/>
</dbReference>
<feature type="region of interest" description="Disordered" evidence="1">
    <location>
        <begin position="15"/>
        <end position="42"/>
    </location>
</feature>
<reference evidence="3" key="1">
    <citation type="journal article" date="2020" name="Stud. Mycol.">
        <title>101 Dothideomycetes genomes: a test case for predicting lifestyles and emergence of pathogens.</title>
        <authorList>
            <person name="Haridas S."/>
            <person name="Albert R."/>
            <person name="Binder M."/>
            <person name="Bloem J."/>
            <person name="Labutti K."/>
            <person name="Salamov A."/>
            <person name="Andreopoulos B."/>
            <person name="Baker S."/>
            <person name="Barry K."/>
            <person name="Bills G."/>
            <person name="Bluhm B."/>
            <person name="Cannon C."/>
            <person name="Castanera R."/>
            <person name="Culley D."/>
            <person name="Daum C."/>
            <person name="Ezra D."/>
            <person name="Gonzalez J."/>
            <person name="Henrissat B."/>
            <person name="Kuo A."/>
            <person name="Liang C."/>
            <person name="Lipzen A."/>
            <person name="Lutzoni F."/>
            <person name="Magnuson J."/>
            <person name="Mondo S."/>
            <person name="Nolan M."/>
            <person name="Ohm R."/>
            <person name="Pangilinan J."/>
            <person name="Park H.-J."/>
            <person name="Ramirez L."/>
            <person name="Alfaro M."/>
            <person name="Sun H."/>
            <person name="Tritt A."/>
            <person name="Yoshinaga Y."/>
            <person name="Zwiers L.-H."/>
            <person name="Turgeon B."/>
            <person name="Goodwin S."/>
            <person name="Spatafora J."/>
            <person name="Crous P."/>
            <person name="Grigoriev I."/>
        </authorList>
    </citation>
    <scope>NUCLEOTIDE SEQUENCE</scope>
    <source>
        <strain evidence="3">CBS 115976</strain>
    </source>
</reference>
<evidence type="ECO:0000256" key="2">
    <source>
        <dbReference type="SAM" id="Phobius"/>
    </source>
</evidence>